<protein>
    <recommendedName>
        <fullName evidence="2">PF03932 family protein CutC</fullName>
    </recommendedName>
</protein>
<sequence>MVDLEIAVTSPEGACTARDNGADRVELCTGLELGGLTPSEGAVALTVETGIPTFALLRCRPGDFVYDESELRTMEREARCLAAAGVAGVVLGALQADGSLDAAGTRRLVAAARDVAPTVRITFHRAIDHAADPIEVVGGLADLGVDQVLTSGGADTAVDGAAAIARMSEEARGVGIMAGGGLTPSTLEPVIGAGADAVHMSAKLRTERVRRTNVSLGAADSGDSYFVTDAATVRSARAALENVTR</sequence>
<dbReference type="EMBL" id="JACBZP010000001">
    <property type="protein sequence ID" value="NYI67076.1"/>
    <property type="molecule type" value="Genomic_DNA"/>
</dbReference>
<evidence type="ECO:0000256" key="2">
    <source>
        <dbReference type="HAMAP-Rule" id="MF_00795"/>
    </source>
</evidence>
<organism evidence="3 4">
    <name type="scientific">Spelaeicoccus albus</name>
    <dbReference type="NCBI Taxonomy" id="1280376"/>
    <lineage>
        <taxon>Bacteria</taxon>
        <taxon>Bacillati</taxon>
        <taxon>Actinomycetota</taxon>
        <taxon>Actinomycetes</taxon>
        <taxon>Micrococcales</taxon>
        <taxon>Brevibacteriaceae</taxon>
        <taxon>Spelaeicoccus</taxon>
    </lineage>
</organism>
<dbReference type="HAMAP" id="MF_00795">
    <property type="entry name" value="CutC"/>
    <property type="match status" value="1"/>
</dbReference>
<evidence type="ECO:0000313" key="4">
    <source>
        <dbReference type="Proteomes" id="UP000539111"/>
    </source>
</evidence>
<dbReference type="Proteomes" id="UP000539111">
    <property type="component" value="Unassembled WGS sequence"/>
</dbReference>
<dbReference type="InterPro" id="IPR036822">
    <property type="entry name" value="CutC-like_dom_sf"/>
</dbReference>
<gene>
    <name evidence="2" type="primary">cutC</name>
    <name evidence="3" type="ORF">BJY26_001382</name>
</gene>
<evidence type="ECO:0000256" key="1">
    <source>
        <dbReference type="ARBA" id="ARBA00007768"/>
    </source>
</evidence>
<dbReference type="GO" id="GO:0005507">
    <property type="term" value="F:copper ion binding"/>
    <property type="evidence" value="ECO:0007669"/>
    <property type="project" value="TreeGrafter"/>
</dbReference>
<accession>A0A7Z0D082</accession>
<comment type="subcellular location">
    <subcellularLocation>
        <location evidence="2">Cytoplasm</location>
    </subcellularLocation>
</comment>
<name>A0A7Z0D082_9MICO</name>
<comment type="caution">
    <text evidence="3">The sequence shown here is derived from an EMBL/GenBank/DDBJ whole genome shotgun (WGS) entry which is preliminary data.</text>
</comment>
<dbReference type="RefSeq" id="WP_179426813.1">
    <property type="nucleotide sequence ID" value="NZ_JACBZP010000001.1"/>
</dbReference>
<comment type="caution">
    <text evidence="2">Once thought to be involved in copper homeostasis, experiments in E.coli have shown this is not the case.</text>
</comment>
<dbReference type="Gene3D" id="3.20.20.380">
    <property type="entry name" value="Copper homeostasis (CutC) domain"/>
    <property type="match status" value="1"/>
</dbReference>
<evidence type="ECO:0000313" key="3">
    <source>
        <dbReference type="EMBL" id="NYI67076.1"/>
    </source>
</evidence>
<reference evidence="3 4" key="1">
    <citation type="submission" date="2020-07" db="EMBL/GenBank/DDBJ databases">
        <title>Sequencing the genomes of 1000 actinobacteria strains.</title>
        <authorList>
            <person name="Klenk H.-P."/>
        </authorList>
    </citation>
    <scope>NUCLEOTIDE SEQUENCE [LARGE SCALE GENOMIC DNA]</scope>
    <source>
        <strain evidence="3 4">DSM 26341</strain>
    </source>
</reference>
<dbReference type="Pfam" id="PF03932">
    <property type="entry name" value="CutC"/>
    <property type="match status" value="1"/>
</dbReference>
<dbReference type="AlphaFoldDB" id="A0A7Z0D082"/>
<dbReference type="PANTHER" id="PTHR12598:SF0">
    <property type="entry name" value="COPPER HOMEOSTASIS PROTEIN CUTC HOMOLOG"/>
    <property type="match status" value="1"/>
</dbReference>
<dbReference type="GO" id="GO:0005737">
    <property type="term" value="C:cytoplasm"/>
    <property type="evidence" value="ECO:0007669"/>
    <property type="project" value="UniProtKB-SubCell"/>
</dbReference>
<keyword evidence="4" id="KW-1185">Reference proteome</keyword>
<keyword evidence="2" id="KW-0963">Cytoplasm</keyword>
<dbReference type="SUPFAM" id="SSF110395">
    <property type="entry name" value="CutC-like"/>
    <property type="match status" value="1"/>
</dbReference>
<proteinExistence type="inferred from homology"/>
<dbReference type="PANTHER" id="PTHR12598">
    <property type="entry name" value="COPPER HOMEOSTASIS PROTEIN CUTC"/>
    <property type="match status" value="1"/>
</dbReference>
<dbReference type="InterPro" id="IPR005627">
    <property type="entry name" value="CutC-like"/>
</dbReference>
<comment type="similarity">
    <text evidence="1 2">Belongs to the CutC family.</text>
</comment>